<dbReference type="InterPro" id="IPR017956">
    <property type="entry name" value="AT_hook_DNA-bd_motif"/>
</dbReference>
<feature type="region of interest" description="Disordered" evidence="1">
    <location>
        <begin position="75"/>
        <end position="178"/>
    </location>
</feature>
<dbReference type="AlphaFoldDB" id="A0A084ANR0"/>
<evidence type="ECO:0008006" key="4">
    <source>
        <dbReference type="Google" id="ProtNLM"/>
    </source>
</evidence>
<evidence type="ECO:0000313" key="3">
    <source>
        <dbReference type="Proteomes" id="UP000028045"/>
    </source>
</evidence>
<protein>
    <recommendedName>
        <fullName evidence="4">AT hook domain-containing protein</fullName>
    </recommendedName>
</protein>
<keyword evidence="3" id="KW-1185">Reference proteome</keyword>
<dbReference type="Proteomes" id="UP000028045">
    <property type="component" value="Unassembled WGS sequence"/>
</dbReference>
<evidence type="ECO:0000313" key="2">
    <source>
        <dbReference type="EMBL" id="KEY66939.1"/>
    </source>
</evidence>
<feature type="compositionally biased region" description="Low complexity" evidence="1">
    <location>
        <begin position="505"/>
        <end position="516"/>
    </location>
</feature>
<name>A0A084ANR0_STACB</name>
<feature type="region of interest" description="Disordered" evidence="1">
    <location>
        <begin position="243"/>
        <end position="522"/>
    </location>
</feature>
<feature type="compositionally biased region" description="Basic residues" evidence="1">
    <location>
        <begin position="352"/>
        <end position="363"/>
    </location>
</feature>
<dbReference type="GO" id="GO:0003677">
    <property type="term" value="F:DNA binding"/>
    <property type="evidence" value="ECO:0007669"/>
    <property type="project" value="InterPro"/>
</dbReference>
<feature type="compositionally biased region" description="Polar residues" evidence="1">
    <location>
        <begin position="243"/>
        <end position="268"/>
    </location>
</feature>
<dbReference type="EMBL" id="KL648638">
    <property type="protein sequence ID" value="KEY66939.1"/>
    <property type="molecule type" value="Genomic_DNA"/>
</dbReference>
<dbReference type="HOGENOM" id="CLU_023052_0_0_1"/>
<gene>
    <name evidence="2" type="ORF">S7711_06888</name>
</gene>
<sequence>MVQGIIADSDDEGDEVLSPYRAQPHPTVAGHAAPGRSSDHLGTLTGSTDSAFFQSVFDEQNAAAIEFAQMASGGEVVGPGMAADPYEIPSSPEASPATRLGASRSKRQVQMEKPKMDSSAEGGIDETRPGEDAQADVDDLAQRSRKRRRIGASPKPEPESGDGIPGAPLGETYPSSYKAEIPEMSEVVTPTLPVNNETSFFVPLKPMSSSQKMDYQNALADSSQSLGDPAVMELRYDLKVVSSSSATNINTPRKDLPSSNVISTLPHTQSDDSKSKRRTRGTPMKHINSSPDVIAETGMVMKEPEPEQAIEQPSLDLLLDGEVLNSQDGDREYNPTKPSKAKGKADSQKKAAPPKKGRGRPKKTTTQEEPPPTPLDTSPPNIDEEAEVVATKVQKKKRGRPKKSGKTPRKTPAPELEQAATNDEQPSNETANDEGKDDVAVEGEGQRAKDTTEPKADFETSTTSEAKTTPLRELDPNGKNENKPDAAAKAPPNELETADKKATPKAKQTPTPSSKPLYRVGLSKRSRIAPLLKIIRKD</sequence>
<feature type="compositionally biased region" description="Basic and acidic residues" evidence="1">
    <location>
        <begin position="433"/>
        <end position="458"/>
    </location>
</feature>
<organism evidence="2 3">
    <name type="scientific">Stachybotrys chartarum (strain CBS 109288 / IBT 7711)</name>
    <name type="common">Toxic black mold</name>
    <name type="synonym">Stilbospora chartarum</name>
    <dbReference type="NCBI Taxonomy" id="1280523"/>
    <lineage>
        <taxon>Eukaryota</taxon>
        <taxon>Fungi</taxon>
        <taxon>Dikarya</taxon>
        <taxon>Ascomycota</taxon>
        <taxon>Pezizomycotina</taxon>
        <taxon>Sordariomycetes</taxon>
        <taxon>Hypocreomycetidae</taxon>
        <taxon>Hypocreales</taxon>
        <taxon>Stachybotryaceae</taxon>
        <taxon>Stachybotrys</taxon>
    </lineage>
</organism>
<dbReference type="OrthoDB" id="5404794at2759"/>
<proteinExistence type="predicted"/>
<feature type="region of interest" description="Disordered" evidence="1">
    <location>
        <begin position="1"/>
        <end position="47"/>
    </location>
</feature>
<dbReference type="PRINTS" id="PR00929">
    <property type="entry name" value="ATHOOK"/>
</dbReference>
<feature type="compositionally biased region" description="Basic and acidic residues" evidence="1">
    <location>
        <begin position="109"/>
        <end position="118"/>
    </location>
</feature>
<reference evidence="2 3" key="1">
    <citation type="journal article" date="2014" name="BMC Genomics">
        <title>Comparative genome sequencing reveals chemotype-specific gene clusters in the toxigenic black mold Stachybotrys.</title>
        <authorList>
            <person name="Semeiks J."/>
            <person name="Borek D."/>
            <person name="Otwinowski Z."/>
            <person name="Grishin N.V."/>
        </authorList>
    </citation>
    <scope>NUCLEOTIDE SEQUENCE [LARGE SCALE GENOMIC DNA]</scope>
    <source>
        <strain evidence="3">CBS 109288 / IBT 7711</strain>
    </source>
</reference>
<feature type="compositionally biased region" description="Polar residues" evidence="1">
    <location>
        <begin position="419"/>
        <end position="430"/>
    </location>
</feature>
<feature type="compositionally biased region" description="Basic and acidic residues" evidence="1">
    <location>
        <begin position="470"/>
        <end position="486"/>
    </location>
</feature>
<dbReference type="SMART" id="SM00384">
    <property type="entry name" value="AT_hook"/>
    <property type="match status" value="2"/>
</dbReference>
<feature type="compositionally biased region" description="Basic residues" evidence="1">
    <location>
        <begin position="393"/>
        <end position="409"/>
    </location>
</feature>
<evidence type="ECO:0000256" key="1">
    <source>
        <dbReference type="SAM" id="MobiDB-lite"/>
    </source>
</evidence>
<accession>A0A084ANR0</accession>